<organism evidence="12 13">
    <name type="scientific">Artemisia annua</name>
    <name type="common">Sweet wormwood</name>
    <dbReference type="NCBI Taxonomy" id="35608"/>
    <lineage>
        <taxon>Eukaryota</taxon>
        <taxon>Viridiplantae</taxon>
        <taxon>Streptophyta</taxon>
        <taxon>Embryophyta</taxon>
        <taxon>Tracheophyta</taxon>
        <taxon>Spermatophyta</taxon>
        <taxon>Magnoliopsida</taxon>
        <taxon>eudicotyledons</taxon>
        <taxon>Gunneridae</taxon>
        <taxon>Pentapetalae</taxon>
        <taxon>asterids</taxon>
        <taxon>campanulids</taxon>
        <taxon>Asterales</taxon>
        <taxon>Asteraceae</taxon>
        <taxon>Asteroideae</taxon>
        <taxon>Anthemideae</taxon>
        <taxon>Artemisiinae</taxon>
        <taxon>Artemisia</taxon>
    </lineage>
</organism>
<dbReference type="GO" id="GO:0006979">
    <property type="term" value="P:response to oxidative stress"/>
    <property type="evidence" value="ECO:0007669"/>
    <property type="project" value="InterPro"/>
</dbReference>
<evidence type="ECO:0000256" key="6">
    <source>
        <dbReference type="ARBA" id="ARBA00022723"/>
    </source>
</evidence>
<dbReference type="GO" id="GO:0020037">
    <property type="term" value="F:heme binding"/>
    <property type="evidence" value="ECO:0007669"/>
    <property type="project" value="InterPro"/>
</dbReference>
<dbReference type="OrthoDB" id="1732970at2759"/>
<evidence type="ECO:0000256" key="3">
    <source>
        <dbReference type="ARBA" id="ARBA00012313"/>
    </source>
</evidence>
<feature type="binding site" evidence="9">
    <location>
        <position position="14"/>
    </location>
    <ligand>
        <name>Ca(2+)</name>
        <dbReference type="ChEBI" id="CHEBI:29108"/>
        <label>2</label>
    </ligand>
</feature>
<comment type="caution">
    <text evidence="12">The sequence shown here is derived from an EMBL/GenBank/DDBJ whole genome shotgun (WGS) entry which is preliminary data.</text>
</comment>
<keyword evidence="6 9" id="KW-0479">Metal-binding</keyword>
<proteinExistence type="inferred from homology"/>
<keyword evidence="8" id="KW-0408">Iron</keyword>
<reference evidence="12 13" key="1">
    <citation type="journal article" date="2018" name="Mol. Plant">
        <title>The genome of Artemisia annua provides insight into the evolution of Asteraceae family and artemisinin biosynthesis.</title>
        <authorList>
            <person name="Shen Q."/>
            <person name="Zhang L."/>
            <person name="Liao Z."/>
            <person name="Wang S."/>
            <person name="Yan T."/>
            <person name="Shi P."/>
            <person name="Liu M."/>
            <person name="Fu X."/>
            <person name="Pan Q."/>
            <person name="Wang Y."/>
            <person name="Lv Z."/>
            <person name="Lu X."/>
            <person name="Zhang F."/>
            <person name="Jiang W."/>
            <person name="Ma Y."/>
            <person name="Chen M."/>
            <person name="Hao X."/>
            <person name="Li L."/>
            <person name="Tang Y."/>
            <person name="Lv G."/>
            <person name="Zhou Y."/>
            <person name="Sun X."/>
            <person name="Brodelius P.E."/>
            <person name="Rose J.K.C."/>
            <person name="Tang K."/>
        </authorList>
    </citation>
    <scope>NUCLEOTIDE SEQUENCE [LARGE SCALE GENOMIC DNA]</scope>
    <source>
        <strain evidence="13">cv. Huhao1</strain>
        <tissue evidence="12">Leaf</tissue>
    </source>
</reference>
<dbReference type="PANTHER" id="PTHR31517">
    <property type="match status" value="1"/>
</dbReference>
<evidence type="ECO:0000256" key="9">
    <source>
        <dbReference type="PIRSR" id="PIRSR600823-3"/>
    </source>
</evidence>
<evidence type="ECO:0000256" key="1">
    <source>
        <dbReference type="ARBA" id="ARBA00000189"/>
    </source>
</evidence>
<keyword evidence="13" id="KW-1185">Reference proteome</keyword>
<dbReference type="InterPro" id="IPR010255">
    <property type="entry name" value="Haem_peroxidase_sf"/>
</dbReference>
<dbReference type="PROSITE" id="PS50873">
    <property type="entry name" value="PEROXIDASE_4"/>
    <property type="match status" value="1"/>
</dbReference>
<keyword evidence="5" id="KW-0349">Heme</keyword>
<evidence type="ECO:0000256" key="8">
    <source>
        <dbReference type="ARBA" id="ARBA00023004"/>
    </source>
</evidence>
<accession>A0A2U1LFU2</accession>
<dbReference type="Pfam" id="PF00141">
    <property type="entry name" value="peroxidase"/>
    <property type="match status" value="1"/>
</dbReference>
<dbReference type="SUPFAM" id="SSF48113">
    <property type="entry name" value="Heme-dependent peroxidases"/>
    <property type="match status" value="1"/>
</dbReference>
<keyword evidence="4 12" id="KW-0575">Peroxidase</keyword>
<dbReference type="GO" id="GO:0140825">
    <property type="term" value="F:lactoperoxidase activity"/>
    <property type="evidence" value="ECO:0007669"/>
    <property type="project" value="UniProtKB-EC"/>
</dbReference>
<dbReference type="AlphaFoldDB" id="A0A2U1LFU2"/>
<dbReference type="InterPro" id="IPR002016">
    <property type="entry name" value="Haem_peroxidase"/>
</dbReference>
<protein>
    <recommendedName>
        <fullName evidence="3">peroxidase</fullName>
        <ecNumber evidence="3">1.11.1.7</ecNumber>
    </recommendedName>
</protein>
<evidence type="ECO:0000313" key="12">
    <source>
        <dbReference type="EMBL" id="PWA47880.1"/>
    </source>
</evidence>
<dbReference type="EMBL" id="PKPP01009609">
    <property type="protein sequence ID" value="PWA47880.1"/>
    <property type="molecule type" value="Genomic_DNA"/>
</dbReference>
<dbReference type="InterPro" id="IPR000823">
    <property type="entry name" value="Peroxidase_pln"/>
</dbReference>
<dbReference type="EC" id="1.11.1.7" evidence="3"/>
<keyword evidence="7" id="KW-0560">Oxidoreductase</keyword>
<evidence type="ECO:0000256" key="2">
    <source>
        <dbReference type="ARBA" id="ARBA00001970"/>
    </source>
</evidence>
<dbReference type="PANTHER" id="PTHR31517:SF11">
    <property type="entry name" value="PEROXIDASE 31"/>
    <property type="match status" value="1"/>
</dbReference>
<evidence type="ECO:0000256" key="4">
    <source>
        <dbReference type="ARBA" id="ARBA00022559"/>
    </source>
</evidence>
<dbReference type="Proteomes" id="UP000245207">
    <property type="component" value="Unassembled WGS sequence"/>
</dbReference>
<evidence type="ECO:0000256" key="7">
    <source>
        <dbReference type="ARBA" id="ARBA00023002"/>
    </source>
</evidence>
<sequence>MGDVDLSYNRRVFDNVYFQNLPKGLGVLKSDRGLVMNKRTRGYVEWYATDQKAFFRHLGRRWRS</sequence>
<comment type="cofactor">
    <cofactor evidence="2">
        <name>heme b</name>
        <dbReference type="ChEBI" id="CHEBI:60344"/>
    </cofactor>
</comment>
<gene>
    <name evidence="12" type="ORF">CTI12_AA494770</name>
</gene>
<name>A0A2U1LFU2_ARTAN</name>
<evidence type="ECO:0000259" key="11">
    <source>
        <dbReference type="PROSITE" id="PS50873"/>
    </source>
</evidence>
<evidence type="ECO:0000313" key="13">
    <source>
        <dbReference type="Proteomes" id="UP000245207"/>
    </source>
</evidence>
<comment type="catalytic activity">
    <reaction evidence="1">
        <text>2 a phenolic donor + H2O2 = 2 a phenolic radical donor + 2 H2O</text>
        <dbReference type="Rhea" id="RHEA:56136"/>
        <dbReference type="ChEBI" id="CHEBI:15377"/>
        <dbReference type="ChEBI" id="CHEBI:16240"/>
        <dbReference type="ChEBI" id="CHEBI:139520"/>
        <dbReference type="ChEBI" id="CHEBI:139521"/>
        <dbReference type="EC" id="1.11.1.7"/>
    </reaction>
</comment>
<feature type="domain" description="Plant heme peroxidase family profile" evidence="11">
    <location>
        <begin position="12"/>
        <end position="64"/>
    </location>
</feature>
<dbReference type="STRING" id="35608.A0A2U1LFU2"/>
<dbReference type="GO" id="GO:0046872">
    <property type="term" value="F:metal ion binding"/>
    <property type="evidence" value="ECO:0007669"/>
    <property type="project" value="UniProtKB-KW"/>
</dbReference>
<evidence type="ECO:0000256" key="10">
    <source>
        <dbReference type="RuleBase" id="RU004241"/>
    </source>
</evidence>
<comment type="cofactor">
    <cofactor evidence="9">
        <name>Ca(2+)</name>
        <dbReference type="ChEBI" id="CHEBI:29108"/>
    </cofactor>
    <text evidence="9">Binds 2 calcium ions per subunit.</text>
</comment>
<keyword evidence="9" id="KW-0106">Calcium</keyword>
<evidence type="ECO:0000256" key="5">
    <source>
        <dbReference type="ARBA" id="ARBA00022617"/>
    </source>
</evidence>
<comment type="similarity">
    <text evidence="10">Belongs to the peroxidase family.</text>
</comment>
<dbReference type="Gene3D" id="1.10.420.10">
    <property type="entry name" value="Peroxidase, domain 2"/>
    <property type="match status" value="1"/>
</dbReference>